<organism evidence="2 3">
    <name type="scientific">Alloacidobacterium dinghuense</name>
    <dbReference type="NCBI Taxonomy" id="2763107"/>
    <lineage>
        <taxon>Bacteria</taxon>
        <taxon>Pseudomonadati</taxon>
        <taxon>Acidobacteriota</taxon>
        <taxon>Terriglobia</taxon>
        <taxon>Terriglobales</taxon>
        <taxon>Acidobacteriaceae</taxon>
        <taxon>Alloacidobacterium</taxon>
    </lineage>
</organism>
<protein>
    <submittedName>
        <fullName evidence="2">FAD-dependent monooxygenase</fullName>
    </submittedName>
</protein>
<dbReference type="AlphaFoldDB" id="A0A7G8BCS2"/>
<keyword evidence="2" id="KW-0503">Monooxygenase</keyword>
<dbReference type="InterPro" id="IPR036188">
    <property type="entry name" value="FAD/NAD-bd_sf"/>
</dbReference>
<evidence type="ECO:0000313" key="3">
    <source>
        <dbReference type="Proteomes" id="UP000515312"/>
    </source>
</evidence>
<dbReference type="EMBL" id="CP060394">
    <property type="protein sequence ID" value="QNI30342.1"/>
    <property type="molecule type" value="Genomic_DNA"/>
</dbReference>
<evidence type="ECO:0000313" key="2">
    <source>
        <dbReference type="EMBL" id="QNI30342.1"/>
    </source>
</evidence>
<gene>
    <name evidence="2" type="ORF">H7849_14300</name>
</gene>
<dbReference type="GO" id="GO:0004497">
    <property type="term" value="F:monooxygenase activity"/>
    <property type="evidence" value="ECO:0007669"/>
    <property type="project" value="UniProtKB-KW"/>
</dbReference>
<dbReference type="PANTHER" id="PTHR42685">
    <property type="entry name" value="GERANYLGERANYL DIPHOSPHATE REDUCTASE"/>
    <property type="match status" value="1"/>
</dbReference>
<keyword evidence="3" id="KW-1185">Reference proteome</keyword>
<dbReference type="PRINTS" id="PR00420">
    <property type="entry name" value="RNGMNOXGNASE"/>
</dbReference>
<keyword evidence="2" id="KW-0560">Oxidoreductase</keyword>
<dbReference type="Proteomes" id="UP000515312">
    <property type="component" value="Chromosome"/>
</dbReference>
<reference evidence="2 3" key="1">
    <citation type="submission" date="2020-08" db="EMBL/GenBank/DDBJ databases">
        <title>Edaphobacter telluris sp. nov. and Acidobacterium dinghuensis sp. nov., two acidobacteria isolated from forest soil.</title>
        <authorList>
            <person name="Fu J."/>
            <person name="Qiu L."/>
        </authorList>
    </citation>
    <scope>NUCLEOTIDE SEQUENCE [LARGE SCALE GENOMIC DNA]</scope>
    <source>
        <strain evidence="2">4Y35</strain>
    </source>
</reference>
<evidence type="ECO:0000259" key="1">
    <source>
        <dbReference type="Pfam" id="PF01494"/>
    </source>
</evidence>
<dbReference type="SUPFAM" id="SSF51905">
    <property type="entry name" value="FAD/NAD(P)-binding domain"/>
    <property type="match status" value="1"/>
</dbReference>
<feature type="domain" description="FAD-binding" evidence="1">
    <location>
        <begin position="6"/>
        <end position="290"/>
    </location>
</feature>
<dbReference type="Pfam" id="PF01494">
    <property type="entry name" value="FAD_binding_3"/>
    <property type="match status" value="1"/>
</dbReference>
<dbReference type="GO" id="GO:0071949">
    <property type="term" value="F:FAD binding"/>
    <property type="evidence" value="ECO:0007669"/>
    <property type="project" value="InterPro"/>
</dbReference>
<name>A0A7G8BCS2_9BACT</name>
<dbReference type="InterPro" id="IPR050407">
    <property type="entry name" value="Geranylgeranyl_reductase"/>
</dbReference>
<accession>A0A7G8BCS2</accession>
<sequence length="384" mass="41619">MNQNSCDVLIVGGGPAGLAAAIALRMRGAVVLVADSLRPPIDKACGEGLMPDALRDLASLGVDCERGESARFQGIRFINWTDGERVSVCGEFERGVGLGMRRTELLGRLIERAADIGVRLRWKTHVTFGNRVSLDREAIQYRYLVGADGQSSKVRKWAGLEQGKLISRRFGFRRHYRIPAASNYVEVHWGALGQVYITPTAQGEICVAAVTSHGSTRMQQVVDAIPYLKERLSDKAASSRERGALTTTRRLKHVAKGNVALIGDASGSVDAVTGEGLAIGFRQAALLGRSIEKDSLDLYAKEHETTLSMPRRMARALLVMDRYPSVRRVAMLALAGLPDLFDGLLGVHMGEESLPHFLLSSSVAAVKRLAQSGTSTSDPERVSP</sequence>
<dbReference type="PANTHER" id="PTHR42685:SF19">
    <property type="entry name" value="POSSIBLE OXIDOREDUCTASE"/>
    <property type="match status" value="1"/>
</dbReference>
<dbReference type="InterPro" id="IPR002938">
    <property type="entry name" value="FAD-bd"/>
</dbReference>
<dbReference type="RefSeq" id="WP_186740171.1">
    <property type="nucleotide sequence ID" value="NZ_CP060394.1"/>
</dbReference>
<dbReference type="Gene3D" id="3.50.50.60">
    <property type="entry name" value="FAD/NAD(P)-binding domain"/>
    <property type="match status" value="1"/>
</dbReference>
<dbReference type="KEGG" id="adin:H7849_14300"/>
<proteinExistence type="predicted"/>